<feature type="region of interest" description="Disordered" evidence="1">
    <location>
        <begin position="63"/>
        <end position="91"/>
    </location>
</feature>
<keyword evidence="2" id="KW-0472">Membrane</keyword>
<sequence>MKKLIVLFLIVFWSQIVDAVVVSHNNSYRGSNPYIIKLIDITYFLGGSFILLSIANDKLKENKKSKRKKKLSQNKTNLDKNTKSTDEENKK</sequence>
<keyword evidence="2" id="KW-0812">Transmembrane</keyword>
<name>A0A1C3ZPA3_9GAMM</name>
<evidence type="ECO:0000256" key="1">
    <source>
        <dbReference type="SAM" id="MobiDB-lite"/>
    </source>
</evidence>
<accession>A0A1C3ZPA3</accession>
<evidence type="ECO:0000313" key="3">
    <source>
        <dbReference type="EMBL" id="SCB84072.1"/>
    </source>
</evidence>
<dbReference type="EMBL" id="FMAQ01000002">
    <property type="protein sequence ID" value="SCB84072.1"/>
    <property type="molecule type" value="Genomic_DNA"/>
</dbReference>
<organism evidence="3 4">
    <name type="scientific">Gilliamella bombicola</name>
    <dbReference type="NCBI Taxonomy" id="1798182"/>
    <lineage>
        <taxon>Bacteria</taxon>
        <taxon>Pseudomonadati</taxon>
        <taxon>Pseudomonadota</taxon>
        <taxon>Gammaproteobacteria</taxon>
        <taxon>Orbales</taxon>
        <taxon>Orbaceae</taxon>
        <taxon>Gilliamella</taxon>
    </lineage>
</organism>
<proteinExistence type="predicted"/>
<evidence type="ECO:0000313" key="4">
    <source>
        <dbReference type="Proteomes" id="UP000199670"/>
    </source>
</evidence>
<protein>
    <submittedName>
        <fullName evidence="3">Uncharacterized protein</fullName>
    </submittedName>
</protein>
<keyword evidence="2" id="KW-1133">Transmembrane helix</keyword>
<dbReference type="OrthoDB" id="9991201at2"/>
<evidence type="ECO:0000256" key="2">
    <source>
        <dbReference type="SAM" id="Phobius"/>
    </source>
</evidence>
<dbReference type="AlphaFoldDB" id="A0A1C3ZPA3"/>
<dbReference type="STRING" id="1798182.GA0061081_10231"/>
<reference evidence="4" key="1">
    <citation type="submission" date="2016-08" db="EMBL/GenBank/DDBJ databases">
        <authorList>
            <person name="Varghese N."/>
            <person name="Submissions Spin"/>
        </authorList>
    </citation>
    <scope>NUCLEOTIDE SEQUENCE [LARGE SCALE GENOMIC DNA]</scope>
    <source>
        <strain evidence="4">R-53248</strain>
    </source>
</reference>
<keyword evidence="4" id="KW-1185">Reference proteome</keyword>
<feature type="compositionally biased region" description="Basic residues" evidence="1">
    <location>
        <begin position="63"/>
        <end position="72"/>
    </location>
</feature>
<feature type="compositionally biased region" description="Basic and acidic residues" evidence="1">
    <location>
        <begin position="77"/>
        <end position="91"/>
    </location>
</feature>
<feature type="transmembrane region" description="Helical" evidence="2">
    <location>
        <begin position="35"/>
        <end position="55"/>
    </location>
</feature>
<gene>
    <name evidence="3" type="ORF">GA0061081_10231</name>
</gene>
<dbReference type="Proteomes" id="UP000199670">
    <property type="component" value="Unassembled WGS sequence"/>
</dbReference>
<dbReference type="RefSeq" id="WP_091346686.1">
    <property type="nucleotide sequence ID" value="NZ_FMAQ01000002.1"/>
</dbReference>